<gene>
    <name evidence="2" type="ORF">OO17_05455</name>
</gene>
<sequence length="310" mass="35414">VDNTSADHTPQIVEPYLENPNFRFHRNAENVGMLGNLAVTAKLARGDYVWILGDDDLVRSGVVSRIMDVINSHPGSELIYLNYSYTHFDKPEQLSNIDEIVVKSIPISPSTPSHFSNEIRSFAGLNENLFTAIYACVFRKDHAVAAYTQDTSAPPFSSLLSCIPTSDYVLRHMINRPGYWIGDPYVIVNMNVSWLRWALIWHLERMPDLFDLAESQGVSAERVAPYRNSHSADTPTWARHVYFGADADLAPMFSMARLLERCKHIPRFQEQLPDLFDVYSRAYLNDRVVVDELSPRQMFEKFGLIDKIVR</sequence>
<dbReference type="RefSeq" id="WP_044406780.1">
    <property type="nucleotide sequence ID" value="NZ_JXXE01000100.1"/>
</dbReference>
<accession>A0A0D7F382</accession>
<proteinExistence type="predicted"/>
<evidence type="ECO:0000313" key="3">
    <source>
        <dbReference type="Proteomes" id="UP000032515"/>
    </source>
</evidence>
<dbReference type="InterPro" id="IPR029044">
    <property type="entry name" value="Nucleotide-diphossugar_trans"/>
</dbReference>
<dbReference type="OrthoDB" id="8049568at2"/>
<dbReference type="EMBL" id="JXXE01000100">
    <property type="protein sequence ID" value="KIZ47235.1"/>
    <property type="molecule type" value="Genomic_DNA"/>
</dbReference>
<reference evidence="2 3" key="1">
    <citation type="submission" date="2014-11" db="EMBL/GenBank/DDBJ databases">
        <title>Genomics and ecophysiology of heterotrophic nitrogen fixing bacteria isolated from estuarine surface water.</title>
        <authorList>
            <person name="Bentzon-Tilia M."/>
            <person name="Severin I."/>
            <person name="Hansen L.H."/>
            <person name="Riemann L."/>
        </authorList>
    </citation>
    <scope>NUCLEOTIDE SEQUENCE [LARGE SCALE GENOMIC DNA]</scope>
    <source>
        <strain evidence="2 3">BAL398</strain>
    </source>
</reference>
<comment type="caution">
    <text evidence="2">The sequence shown here is derived from an EMBL/GenBank/DDBJ whole genome shotgun (WGS) entry which is preliminary data.</text>
</comment>
<dbReference type="PATRIC" id="fig|1076.23.peg.201"/>
<name>A0A0D7F382_RHOPL</name>
<dbReference type="SUPFAM" id="SSF53448">
    <property type="entry name" value="Nucleotide-diphospho-sugar transferases"/>
    <property type="match status" value="1"/>
</dbReference>
<dbReference type="AlphaFoldDB" id="A0A0D7F382"/>
<protein>
    <recommendedName>
        <fullName evidence="1">Glycosyltransferase 2-like domain-containing protein</fullName>
    </recommendedName>
</protein>
<organism evidence="2 3">
    <name type="scientific">Rhodopseudomonas palustris</name>
    <dbReference type="NCBI Taxonomy" id="1076"/>
    <lineage>
        <taxon>Bacteria</taxon>
        <taxon>Pseudomonadati</taxon>
        <taxon>Pseudomonadota</taxon>
        <taxon>Alphaproteobacteria</taxon>
        <taxon>Hyphomicrobiales</taxon>
        <taxon>Nitrobacteraceae</taxon>
        <taxon>Rhodopseudomonas</taxon>
    </lineage>
</organism>
<feature type="non-terminal residue" evidence="2">
    <location>
        <position position="1"/>
    </location>
</feature>
<dbReference type="Proteomes" id="UP000032515">
    <property type="component" value="Unassembled WGS sequence"/>
</dbReference>
<dbReference type="CDD" id="cd00761">
    <property type="entry name" value="Glyco_tranf_GTA_type"/>
    <property type="match status" value="1"/>
</dbReference>
<evidence type="ECO:0000259" key="1">
    <source>
        <dbReference type="Pfam" id="PF00535"/>
    </source>
</evidence>
<dbReference type="Pfam" id="PF00535">
    <property type="entry name" value="Glycos_transf_2"/>
    <property type="match status" value="1"/>
</dbReference>
<feature type="domain" description="Glycosyltransferase 2-like" evidence="1">
    <location>
        <begin position="1"/>
        <end position="82"/>
    </location>
</feature>
<dbReference type="Gene3D" id="3.90.550.10">
    <property type="entry name" value="Spore Coat Polysaccharide Biosynthesis Protein SpsA, Chain A"/>
    <property type="match status" value="1"/>
</dbReference>
<evidence type="ECO:0000313" key="2">
    <source>
        <dbReference type="EMBL" id="KIZ47235.1"/>
    </source>
</evidence>
<dbReference type="InterPro" id="IPR001173">
    <property type="entry name" value="Glyco_trans_2-like"/>
</dbReference>